<gene>
    <name evidence="2" type="ORF">HMN09_01013200</name>
</gene>
<organism evidence="2 3">
    <name type="scientific">Mycena chlorophos</name>
    <name type="common">Agaric fungus</name>
    <name type="synonym">Agaricus chlorophos</name>
    <dbReference type="NCBI Taxonomy" id="658473"/>
    <lineage>
        <taxon>Eukaryota</taxon>
        <taxon>Fungi</taxon>
        <taxon>Dikarya</taxon>
        <taxon>Basidiomycota</taxon>
        <taxon>Agaricomycotina</taxon>
        <taxon>Agaricomycetes</taxon>
        <taxon>Agaricomycetidae</taxon>
        <taxon>Agaricales</taxon>
        <taxon>Marasmiineae</taxon>
        <taxon>Mycenaceae</taxon>
        <taxon>Mycena</taxon>
    </lineage>
</organism>
<feature type="compositionally biased region" description="Polar residues" evidence="1">
    <location>
        <begin position="724"/>
        <end position="754"/>
    </location>
</feature>
<dbReference type="AlphaFoldDB" id="A0A8H6W3H5"/>
<proteinExistence type="predicted"/>
<feature type="compositionally biased region" description="Low complexity" evidence="1">
    <location>
        <begin position="941"/>
        <end position="950"/>
    </location>
</feature>
<accession>A0A8H6W3H5</accession>
<feature type="compositionally biased region" description="Low complexity" evidence="1">
    <location>
        <begin position="444"/>
        <end position="468"/>
    </location>
</feature>
<feature type="compositionally biased region" description="Polar residues" evidence="1">
    <location>
        <begin position="672"/>
        <end position="683"/>
    </location>
</feature>
<name>A0A8H6W3H5_MYCCL</name>
<dbReference type="Gene3D" id="3.20.20.80">
    <property type="entry name" value="Glycosidases"/>
    <property type="match status" value="1"/>
</dbReference>
<feature type="compositionally biased region" description="Low complexity" evidence="1">
    <location>
        <begin position="545"/>
        <end position="577"/>
    </location>
</feature>
<protein>
    <recommendedName>
        <fullName evidence="4">Xylosidase/arabinosidase</fullName>
    </recommendedName>
</protein>
<dbReference type="OrthoDB" id="2589715at2759"/>
<comment type="caution">
    <text evidence="2">The sequence shown here is derived from an EMBL/GenBank/DDBJ whole genome shotgun (WGS) entry which is preliminary data.</text>
</comment>
<feature type="region of interest" description="Disordered" evidence="1">
    <location>
        <begin position="438"/>
        <end position="830"/>
    </location>
</feature>
<feature type="compositionally biased region" description="Pro residues" evidence="1">
    <location>
        <begin position="951"/>
        <end position="970"/>
    </location>
</feature>
<feature type="compositionally biased region" description="Low complexity" evidence="1">
    <location>
        <begin position="1027"/>
        <end position="1042"/>
    </location>
</feature>
<keyword evidence="3" id="KW-1185">Reference proteome</keyword>
<feature type="compositionally biased region" description="Gly residues" evidence="1">
    <location>
        <begin position="1059"/>
        <end position="1069"/>
    </location>
</feature>
<evidence type="ECO:0000256" key="1">
    <source>
        <dbReference type="SAM" id="MobiDB-lite"/>
    </source>
</evidence>
<evidence type="ECO:0000313" key="2">
    <source>
        <dbReference type="EMBL" id="KAF7297924.1"/>
    </source>
</evidence>
<evidence type="ECO:0008006" key="4">
    <source>
        <dbReference type="Google" id="ProtNLM"/>
    </source>
</evidence>
<feature type="compositionally biased region" description="Low complexity" evidence="1">
    <location>
        <begin position="652"/>
        <end position="667"/>
    </location>
</feature>
<feature type="compositionally biased region" description="Low complexity" evidence="1">
    <location>
        <begin position="758"/>
        <end position="775"/>
    </location>
</feature>
<feature type="compositionally biased region" description="Polar residues" evidence="1">
    <location>
        <begin position="874"/>
        <end position="885"/>
    </location>
</feature>
<feature type="compositionally biased region" description="Low complexity" evidence="1">
    <location>
        <begin position="684"/>
        <end position="723"/>
    </location>
</feature>
<feature type="compositionally biased region" description="Basic and acidic residues" evidence="1">
    <location>
        <begin position="500"/>
        <end position="511"/>
    </location>
</feature>
<dbReference type="Proteomes" id="UP000613580">
    <property type="component" value="Unassembled WGS sequence"/>
</dbReference>
<evidence type="ECO:0000313" key="3">
    <source>
        <dbReference type="Proteomes" id="UP000613580"/>
    </source>
</evidence>
<feature type="compositionally biased region" description="Polar residues" evidence="1">
    <location>
        <begin position="578"/>
        <end position="596"/>
    </location>
</feature>
<sequence>MTFVAASANPSTIQDKFMVGYQGWFTCAGDGPPLPGHHGWLHWVNQPLPQNGRPNTDLWPDTSAYDASELYAVEGLAHKDGSPAKVFSSRDPRTVRRHWRWMAEHGVDGGFLQRFAGMVDAEEEGNRSGKGTLQLRDEVGKRVREAAEAENRVWAIMYDVSGVPVDKIQRILTQDFTHLLHDERILASPAYLHERGRPVVALWGFGLSDSPVPPDLVREIIAGLRLIYRSFTSPDQDLYIFAGVPSHWRQPGQGDCSPDPRWSHIWLGPNGCVDALSPWSVGRYSNADEVERWAADRWGPDAELVASHNSGIVDLGKSGRKVDYVPVVLPGGSGFNLSEGKWGIFHAKRLKGVRVFYGAMWDEYDEGTAFLPVVSKAKQLPESERWPFLALDEDGFDLPSDWYMRIAGFAAEGLRSERRVHDTFPNKELQDYWGTRPRYEEDAPAPAAAASSSASSSSAPAPLNFPSAAERERQRELAREREREAAAREAKAQFDAWSEEQARKEREKEEMPPPAYSLEDDQPQPAAVSVQTPAQAPVVASVQYASPQQQQTALPPQSPPASQASFQEQQYTPQQYQSPHNTVDGLTNDFSRTTLGSAPPPLPDRRESSASVSLLQQNSRLERPPLHPSHPHAGRTSSGGSGTLPPPPQHPSMGRTSSGSSSGSGYSPNMGAASSSHVYTGPTQQPVSGYQGQPQQQQQQQQQFAARPQTAQNTGSSSGGYSSRPQSYQAPASGQSPQHTGSSAAQRPSPQHTGSGYAGPLPNANPNAAGGYQAPYSQPPRPHSTYPAPSAPPSSSSQQPQYGPPSSQPPYADPTFTPGPPRPSTVAPTPVAAAAGIGMGAGAGAALAHSHSLAVHGNARPPAAPDSLRPGGSVSANRPNSSWSSYPAHGHGNPAERPTTPNLNMGYGPPPPSQQSSASLAPRPDVRPTTPSYAPPPPLSHNPSYGQYQPPSGPPPPNQPGYPSPPPTHLPSPDLGANAGPAFPYAPYQPHHQNSGPSPYAPPPVPPAGYPGAGAQYTGSPSPPMAFPGAAPNFPGPQAGYGQYNGGAGGFAPSPDPYGYGGQGQGQGQWGPPPPMPHRPGSQPYPGQPYPPQSGYGFPDPAMAGGTGSVGSGSSFGFATSSVDRVMGKKTREQLEGHVNKLDGHLNQLADSSAKLFSKFK</sequence>
<feature type="region of interest" description="Disordered" evidence="1">
    <location>
        <begin position="842"/>
        <end position="1115"/>
    </location>
</feature>
<dbReference type="CDD" id="cd11576">
    <property type="entry name" value="GH99_GH71_like_2"/>
    <property type="match status" value="1"/>
</dbReference>
<feature type="compositionally biased region" description="Basic and acidic residues" evidence="1">
    <location>
        <begin position="469"/>
        <end position="492"/>
    </location>
</feature>
<dbReference type="EMBL" id="JACAZE010000015">
    <property type="protein sequence ID" value="KAF7297924.1"/>
    <property type="molecule type" value="Genomic_DNA"/>
</dbReference>
<feature type="compositionally biased region" description="Pro residues" evidence="1">
    <location>
        <begin position="999"/>
        <end position="1009"/>
    </location>
</feature>
<reference evidence="2" key="1">
    <citation type="submission" date="2020-05" db="EMBL/GenBank/DDBJ databases">
        <title>Mycena genomes resolve the evolution of fungal bioluminescence.</title>
        <authorList>
            <person name="Tsai I.J."/>
        </authorList>
    </citation>
    <scope>NUCLEOTIDE SEQUENCE</scope>
    <source>
        <strain evidence="2">110903Hualien_Pintung</strain>
    </source>
</reference>
<feature type="compositionally biased region" description="Polar residues" evidence="1">
    <location>
        <begin position="609"/>
        <end position="619"/>
    </location>
</feature>
<feature type="compositionally biased region" description="Low complexity" evidence="1">
    <location>
        <begin position="914"/>
        <end position="932"/>
    </location>
</feature>
<feature type="compositionally biased region" description="Pro residues" evidence="1">
    <location>
        <begin position="802"/>
        <end position="823"/>
    </location>
</feature>